<comment type="catalytic activity">
    <reaction evidence="13">
        <text>a ribonucleoside 5'-diphosphate + ATP = a ribonucleoside 5'-triphosphate + ADP</text>
        <dbReference type="Rhea" id="RHEA:18113"/>
        <dbReference type="ChEBI" id="CHEBI:30616"/>
        <dbReference type="ChEBI" id="CHEBI:57930"/>
        <dbReference type="ChEBI" id="CHEBI:61557"/>
        <dbReference type="ChEBI" id="CHEBI:456216"/>
        <dbReference type="EC" id="2.7.4.6"/>
    </reaction>
</comment>
<name>A0A543EVH5_9NOCA</name>
<dbReference type="EC" id="2.7.4.6" evidence="4 13"/>
<evidence type="ECO:0000256" key="3">
    <source>
        <dbReference type="ARBA" id="ARBA00011643"/>
    </source>
</evidence>
<dbReference type="GO" id="GO:0005737">
    <property type="term" value="C:cytoplasm"/>
    <property type="evidence" value="ECO:0007669"/>
    <property type="project" value="UniProtKB-SubCell"/>
</dbReference>
<dbReference type="RefSeq" id="WP_141812285.1">
    <property type="nucleotide sequence ID" value="NZ_VFPG01000002.1"/>
</dbReference>
<feature type="binding site" evidence="13 14">
    <location>
        <position position="10"/>
    </location>
    <ligand>
        <name>ATP</name>
        <dbReference type="ChEBI" id="CHEBI:30616"/>
    </ligand>
</feature>
<evidence type="ECO:0000256" key="15">
    <source>
        <dbReference type="RuleBase" id="RU004011"/>
    </source>
</evidence>
<dbReference type="InterPro" id="IPR036850">
    <property type="entry name" value="NDK-like_dom_sf"/>
</dbReference>
<comment type="subunit">
    <text evidence="3">Homohexamer.</text>
</comment>
<dbReference type="PROSITE" id="PS00469">
    <property type="entry name" value="NDPK"/>
    <property type="match status" value="1"/>
</dbReference>
<evidence type="ECO:0000256" key="16">
    <source>
        <dbReference type="RuleBase" id="RU004013"/>
    </source>
</evidence>
<dbReference type="EMBL" id="VFPG01000002">
    <property type="protein sequence ID" value="TQM25586.1"/>
    <property type="molecule type" value="Genomic_DNA"/>
</dbReference>
<evidence type="ECO:0000256" key="2">
    <source>
        <dbReference type="ARBA" id="ARBA00008142"/>
    </source>
</evidence>
<dbReference type="InterPro" id="IPR023005">
    <property type="entry name" value="Nucleoside_diP_kinase_AS"/>
</dbReference>
<keyword evidence="11 13" id="KW-0460">Magnesium</keyword>
<dbReference type="PANTHER" id="PTHR11349">
    <property type="entry name" value="NUCLEOSIDE DIPHOSPHATE KINASE"/>
    <property type="match status" value="1"/>
</dbReference>
<proteinExistence type="inferred from homology"/>
<dbReference type="PROSITE" id="PS51374">
    <property type="entry name" value="NDPK_LIKE"/>
    <property type="match status" value="1"/>
</dbReference>
<evidence type="ECO:0000313" key="18">
    <source>
        <dbReference type="EMBL" id="TQM25586.1"/>
    </source>
</evidence>
<keyword evidence="10 13" id="KW-0067">ATP-binding</keyword>
<protein>
    <recommendedName>
        <fullName evidence="5 13">Nucleoside diphosphate kinase</fullName>
        <shortName evidence="13">NDK</shortName>
        <shortName evidence="13">NDP kinase</shortName>
        <ecNumber evidence="4 13">2.7.4.6</ecNumber>
    </recommendedName>
    <alternativeName>
        <fullName evidence="13">Nucleoside-2-P kinase</fullName>
    </alternativeName>
</protein>
<feature type="binding site" evidence="13 14">
    <location>
        <position position="86"/>
    </location>
    <ligand>
        <name>ATP</name>
        <dbReference type="ChEBI" id="CHEBI:30616"/>
    </ligand>
</feature>
<evidence type="ECO:0000256" key="7">
    <source>
        <dbReference type="ARBA" id="ARBA00022723"/>
    </source>
</evidence>
<organism evidence="18 19">
    <name type="scientific">Nocardia bhagyanarayanae</name>
    <dbReference type="NCBI Taxonomy" id="1215925"/>
    <lineage>
        <taxon>Bacteria</taxon>
        <taxon>Bacillati</taxon>
        <taxon>Actinomycetota</taxon>
        <taxon>Actinomycetes</taxon>
        <taxon>Mycobacteriales</taxon>
        <taxon>Nocardiaceae</taxon>
        <taxon>Nocardia</taxon>
    </lineage>
</organism>
<keyword evidence="12 13" id="KW-0546">Nucleotide metabolism</keyword>
<evidence type="ECO:0000256" key="5">
    <source>
        <dbReference type="ARBA" id="ARBA00017632"/>
    </source>
</evidence>
<evidence type="ECO:0000256" key="10">
    <source>
        <dbReference type="ARBA" id="ARBA00022840"/>
    </source>
</evidence>
<feature type="domain" description="Nucleoside diphosphate kinase-like" evidence="17">
    <location>
        <begin position="2"/>
        <end position="137"/>
    </location>
</feature>
<dbReference type="InterPro" id="IPR001564">
    <property type="entry name" value="Nucleoside_diP_kinase"/>
</dbReference>
<evidence type="ECO:0000256" key="12">
    <source>
        <dbReference type="ARBA" id="ARBA00023080"/>
    </source>
</evidence>
<dbReference type="OrthoDB" id="9801161at2"/>
<keyword evidence="13" id="KW-0597">Phosphoprotein</keyword>
<dbReference type="HAMAP" id="MF_00451">
    <property type="entry name" value="NDP_kinase"/>
    <property type="match status" value="1"/>
</dbReference>
<evidence type="ECO:0000256" key="13">
    <source>
        <dbReference type="HAMAP-Rule" id="MF_00451"/>
    </source>
</evidence>
<dbReference type="GO" id="GO:0005524">
    <property type="term" value="F:ATP binding"/>
    <property type="evidence" value="ECO:0007669"/>
    <property type="project" value="UniProtKB-UniRule"/>
</dbReference>
<gene>
    <name evidence="13" type="primary">ndk</name>
    <name evidence="18" type="ORF">FB390_5743</name>
</gene>
<evidence type="ECO:0000259" key="17">
    <source>
        <dbReference type="SMART" id="SM00562"/>
    </source>
</evidence>
<comment type="similarity">
    <text evidence="2 13 14 15">Belongs to the NDK family.</text>
</comment>
<accession>A0A543EVH5</accession>
<comment type="cofactor">
    <cofactor evidence="1 13">
        <name>Mg(2+)</name>
        <dbReference type="ChEBI" id="CHEBI:18420"/>
    </cofactor>
</comment>
<dbReference type="GO" id="GO:0006183">
    <property type="term" value="P:GTP biosynthetic process"/>
    <property type="evidence" value="ECO:0007669"/>
    <property type="project" value="UniProtKB-UniRule"/>
</dbReference>
<dbReference type="SUPFAM" id="SSF54919">
    <property type="entry name" value="Nucleoside diphosphate kinase, NDK"/>
    <property type="match status" value="1"/>
</dbReference>
<evidence type="ECO:0000256" key="6">
    <source>
        <dbReference type="ARBA" id="ARBA00022679"/>
    </source>
</evidence>
<sequence>MTEQTLVLIKPDGVARGLVGEVLARIERKGLKIAALELKQVSEELAEAHYAEHAEKPFFGSLIEFITSGPVVAAVLEGPRAIAAFRQIAGGTDPVEKAVPGSIRGDFALETQYNLVHGSDSPESAKREIGLWFPEFPA</sequence>
<dbReference type="GO" id="GO:0006241">
    <property type="term" value="P:CTP biosynthetic process"/>
    <property type="evidence" value="ECO:0007669"/>
    <property type="project" value="UniProtKB-UniRule"/>
</dbReference>
<comment type="subcellular location">
    <subcellularLocation>
        <location evidence="13">Cytoplasm</location>
    </subcellularLocation>
</comment>
<evidence type="ECO:0000256" key="4">
    <source>
        <dbReference type="ARBA" id="ARBA00012966"/>
    </source>
</evidence>
<dbReference type="AlphaFoldDB" id="A0A543EVH5"/>
<dbReference type="NCBIfam" id="NF001908">
    <property type="entry name" value="PRK00668.1"/>
    <property type="match status" value="1"/>
</dbReference>
<dbReference type="Proteomes" id="UP000316331">
    <property type="component" value="Unassembled WGS sequence"/>
</dbReference>
<comment type="catalytic activity">
    <reaction evidence="13 16">
        <text>a 2'-deoxyribonucleoside 5'-diphosphate + ATP = a 2'-deoxyribonucleoside 5'-triphosphate + ADP</text>
        <dbReference type="Rhea" id="RHEA:44640"/>
        <dbReference type="ChEBI" id="CHEBI:30616"/>
        <dbReference type="ChEBI" id="CHEBI:61560"/>
        <dbReference type="ChEBI" id="CHEBI:73316"/>
        <dbReference type="ChEBI" id="CHEBI:456216"/>
        <dbReference type="EC" id="2.7.4.6"/>
    </reaction>
</comment>
<dbReference type="CDD" id="cd04413">
    <property type="entry name" value="NDPk_I"/>
    <property type="match status" value="1"/>
</dbReference>
<keyword evidence="9 13" id="KW-0418">Kinase</keyword>
<comment type="caution">
    <text evidence="18">The sequence shown here is derived from an EMBL/GenBank/DDBJ whole genome shotgun (WGS) entry which is preliminary data.</text>
</comment>
<evidence type="ECO:0000256" key="14">
    <source>
        <dbReference type="PROSITE-ProRule" id="PRU00706"/>
    </source>
</evidence>
<comment type="subunit">
    <text evidence="13">Homotetramer.</text>
</comment>
<evidence type="ECO:0000256" key="8">
    <source>
        <dbReference type="ARBA" id="ARBA00022741"/>
    </source>
</evidence>
<dbReference type="SMART" id="SM00562">
    <property type="entry name" value="NDK"/>
    <property type="match status" value="1"/>
</dbReference>
<feature type="active site" description="Pros-phosphohistidine intermediate" evidence="13 14">
    <location>
        <position position="117"/>
    </location>
</feature>
<comment type="function">
    <text evidence="13">Major role in the synthesis of nucleoside triphosphates other than ATP. The ATP gamma phosphate is transferred to the NDP beta phosphate via a ping-pong mechanism, using a phosphorylated active-site intermediate.</text>
</comment>
<dbReference type="Pfam" id="PF00334">
    <property type="entry name" value="NDK"/>
    <property type="match status" value="1"/>
</dbReference>
<dbReference type="FunFam" id="3.30.70.141:FF:000003">
    <property type="entry name" value="Nucleoside diphosphate kinase"/>
    <property type="match status" value="1"/>
</dbReference>
<dbReference type="Gene3D" id="3.30.70.141">
    <property type="entry name" value="Nucleoside diphosphate kinase-like domain"/>
    <property type="match status" value="1"/>
</dbReference>
<dbReference type="PRINTS" id="PR01243">
    <property type="entry name" value="NUCDPKINASE"/>
</dbReference>
<dbReference type="GO" id="GO:0046872">
    <property type="term" value="F:metal ion binding"/>
    <property type="evidence" value="ECO:0007669"/>
    <property type="project" value="UniProtKB-KW"/>
</dbReference>
<dbReference type="GO" id="GO:0006228">
    <property type="term" value="P:UTP biosynthetic process"/>
    <property type="evidence" value="ECO:0007669"/>
    <property type="project" value="UniProtKB-UniRule"/>
</dbReference>
<keyword evidence="7 13" id="KW-0479">Metal-binding</keyword>
<reference evidence="18 19" key="1">
    <citation type="submission" date="2019-06" db="EMBL/GenBank/DDBJ databases">
        <title>Sequencing the genomes of 1000 actinobacteria strains.</title>
        <authorList>
            <person name="Klenk H.-P."/>
        </authorList>
    </citation>
    <scope>NUCLEOTIDE SEQUENCE [LARGE SCALE GENOMIC DNA]</scope>
    <source>
        <strain evidence="18 19">DSM 103495</strain>
    </source>
</reference>
<evidence type="ECO:0000313" key="19">
    <source>
        <dbReference type="Proteomes" id="UP000316331"/>
    </source>
</evidence>
<feature type="binding site" evidence="13 14">
    <location>
        <position position="92"/>
    </location>
    <ligand>
        <name>ATP</name>
        <dbReference type="ChEBI" id="CHEBI:30616"/>
    </ligand>
</feature>
<evidence type="ECO:0000256" key="11">
    <source>
        <dbReference type="ARBA" id="ARBA00022842"/>
    </source>
</evidence>
<dbReference type="GO" id="GO:0004550">
    <property type="term" value="F:nucleoside diphosphate kinase activity"/>
    <property type="evidence" value="ECO:0007669"/>
    <property type="project" value="UniProtKB-UniRule"/>
</dbReference>
<feature type="binding site" evidence="13 14">
    <location>
        <position position="104"/>
    </location>
    <ligand>
        <name>ATP</name>
        <dbReference type="ChEBI" id="CHEBI:30616"/>
    </ligand>
</feature>
<evidence type="ECO:0000256" key="1">
    <source>
        <dbReference type="ARBA" id="ARBA00001946"/>
    </source>
</evidence>
<feature type="binding site" evidence="13 14">
    <location>
        <position position="114"/>
    </location>
    <ligand>
        <name>ATP</name>
        <dbReference type="ChEBI" id="CHEBI:30616"/>
    </ligand>
</feature>
<keyword evidence="13" id="KW-0963">Cytoplasm</keyword>
<keyword evidence="8 13" id="KW-0547">Nucleotide-binding</keyword>
<feature type="binding site" evidence="13 14">
    <location>
        <position position="58"/>
    </location>
    <ligand>
        <name>ATP</name>
        <dbReference type="ChEBI" id="CHEBI:30616"/>
    </ligand>
</feature>
<keyword evidence="19" id="KW-1185">Reference proteome</keyword>
<keyword evidence="6 13" id="KW-0808">Transferase</keyword>
<evidence type="ECO:0000256" key="9">
    <source>
        <dbReference type="ARBA" id="ARBA00022777"/>
    </source>
</evidence>
<dbReference type="InterPro" id="IPR034907">
    <property type="entry name" value="NDK-like_dom"/>
</dbReference>